<dbReference type="Pfam" id="PF05056">
    <property type="entry name" value="DUF674"/>
    <property type="match status" value="2"/>
</dbReference>
<evidence type="ECO:0000313" key="2">
    <source>
        <dbReference type="EnsemblPlants" id="Ma04_p32500.1"/>
    </source>
</evidence>
<dbReference type="AlphaFoldDB" id="A0A804IWH0"/>
<evidence type="ECO:0000313" key="1">
    <source>
        <dbReference type="EMBL" id="CAG1844057.1"/>
    </source>
</evidence>
<accession>A0A804IWH0</accession>
<dbReference type="InterPro" id="IPR007750">
    <property type="entry name" value="DUF674"/>
</dbReference>
<dbReference type="Gramene" id="Ma04_t32500.1">
    <property type="protein sequence ID" value="Ma04_p32500.1"/>
    <property type="gene ID" value="Ma04_g32500"/>
</dbReference>
<evidence type="ECO:0000313" key="3">
    <source>
        <dbReference type="Proteomes" id="UP000012960"/>
    </source>
</evidence>
<name>A0A804IWH0_MUSAM</name>
<reference evidence="2" key="2">
    <citation type="submission" date="2021-05" db="UniProtKB">
        <authorList>
            <consortium name="EnsemblPlants"/>
        </authorList>
    </citation>
    <scope>IDENTIFICATION</scope>
    <source>
        <strain evidence="2">subsp. malaccensis</strain>
    </source>
</reference>
<dbReference type="EMBL" id="HG996469">
    <property type="protein sequence ID" value="CAG1844057.1"/>
    <property type="molecule type" value="Genomic_DNA"/>
</dbReference>
<dbReference type="EnsemblPlants" id="Ma04_t32500.1">
    <property type="protein sequence ID" value="Ma04_p32500.1"/>
    <property type="gene ID" value="Ma04_g32500"/>
</dbReference>
<keyword evidence="3" id="KW-1185">Reference proteome</keyword>
<reference evidence="1" key="1">
    <citation type="submission" date="2021-03" db="EMBL/GenBank/DDBJ databases">
        <authorList>
            <consortium name="Genoscope - CEA"/>
            <person name="William W."/>
        </authorList>
    </citation>
    <scope>NUCLEOTIDE SEQUENCE</scope>
    <source>
        <strain evidence="1">Doubled-haploid Pahang</strain>
    </source>
</reference>
<gene>
    <name evidence="1" type="ORF">GSMUA_138520.1</name>
</gene>
<dbReference type="Proteomes" id="UP000012960">
    <property type="component" value="Unplaced"/>
</dbReference>
<dbReference type="PANTHER" id="PTHR33103">
    <property type="entry name" value="OS01G0153900 PROTEIN"/>
    <property type="match status" value="1"/>
</dbReference>
<protein>
    <submittedName>
        <fullName evidence="1">(wild Malaysian banana) hypothetical protein</fullName>
    </submittedName>
</protein>
<dbReference type="PANTHER" id="PTHR33103:SF27">
    <property type="entry name" value="OS04G0594700 PROTEIN"/>
    <property type="match status" value="1"/>
</dbReference>
<dbReference type="InParanoid" id="A0A804IWH0"/>
<proteinExistence type="predicted"/>
<organism evidence="2 3">
    <name type="scientific">Musa acuminata subsp. malaccensis</name>
    <name type="common">Wild banana</name>
    <name type="synonym">Musa malaccensis</name>
    <dbReference type="NCBI Taxonomy" id="214687"/>
    <lineage>
        <taxon>Eukaryota</taxon>
        <taxon>Viridiplantae</taxon>
        <taxon>Streptophyta</taxon>
        <taxon>Embryophyta</taxon>
        <taxon>Tracheophyta</taxon>
        <taxon>Spermatophyta</taxon>
        <taxon>Magnoliopsida</taxon>
        <taxon>Liliopsida</taxon>
        <taxon>Zingiberales</taxon>
        <taxon>Musaceae</taxon>
        <taxon>Musa</taxon>
    </lineage>
</organism>
<sequence>MADAKPFTWKLFVDKAKKRVTFVESDKDFVDVLLSFLTLPNGTIWLNKQYPKEEASRPMLLFPRNASATECKSLKVSIDDTDEVHYVCSSQGLPPLFSLSVKLLPQLQMPGVFVRGTRFVVGEDLAIAPVDDFS</sequence>